<dbReference type="InterPro" id="IPR027417">
    <property type="entry name" value="P-loop_NTPase"/>
</dbReference>
<evidence type="ECO:0000256" key="5">
    <source>
        <dbReference type="ARBA" id="ARBA00023136"/>
    </source>
</evidence>
<proteinExistence type="predicted"/>
<dbReference type="Proteomes" id="UP000583556">
    <property type="component" value="Unassembled WGS sequence"/>
</dbReference>
<name>A0A7Y0BT55_9SPHN</name>
<feature type="transmembrane region" description="Helical" evidence="6">
    <location>
        <begin position="28"/>
        <end position="49"/>
    </location>
</feature>
<evidence type="ECO:0000313" key="9">
    <source>
        <dbReference type="Proteomes" id="UP000583556"/>
    </source>
</evidence>
<sequence length="606" mass="66731">MTQRHDFAFRSHSLWRMRMSHFQQRIRFYWQLVAGSTLCGAFAGIQLFMAPQSMAPALQCLGARLLVQLGEMTGQDLQMNVTLGGHVRQLYARTVATAPAFDEPFSQMLNCLVWGALGGLVMGLLAIVLIRRNMSTQGQETFGDRILGGTTVVAPDALKGRLAGRTDDRSLRIGPVPIPRGIETRHFAFLGTTGSGKTTVLRQLLDRIEARGEAALVYDTSGEFIAHYYRPARGDVILNPFDARCAFWSPLDEISHPADADRIARQLVSETGSQDDDVWLETSRILVANMLRSLWAEGNCSLEALLEALQVKSKEQLKQWLGHTSSARTFADDADRATGSVLFMLAKAANLIQFLRIDDGGTARFAFRDFIAGLDARPGAKPWIFVPRKEDYFEAAKPLMACWLECAASAVLGLSPSPQRRIWFVLDELADLPRVENLARLLPEGRKFGAAIVLTFQALGQMRNRYGANIAEAMLACCNTKLFLQTVDRETRQWASQTIGDCEIEMRVATDTLTIGNEVPRTTIATQRGFRAAVLESELRLPPHQGFLLLPDGLPVARIGLTADHIAARGSARQPAFVAGDPAGTLWSRVSEIARKAQPDSKPGPV</sequence>
<evidence type="ECO:0000256" key="4">
    <source>
        <dbReference type="ARBA" id="ARBA00022989"/>
    </source>
</evidence>
<evidence type="ECO:0000256" key="3">
    <source>
        <dbReference type="ARBA" id="ARBA00022692"/>
    </source>
</evidence>
<dbReference type="RefSeq" id="WP_169495341.1">
    <property type="nucleotide sequence ID" value="NZ_JABBGM010000018.1"/>
</dbReference>
<evidence type="ECO:0000259" key="7">
    <source>
        <dbReference type="Pfam" id="PF10412"/>
    </source>
</evidence>
<dbReference type="InterPro" id="IPR019476">
    <property type="entry name" value="T4SS_TraD_DNA-bd"/>
</dbReference>
<dbReference type="PANTHER" id="PTHR37937:SF1">
    <property type="entry name" value="CONJUGATIVE TRANSFER: DNA TRANSPORT"/>
    <property type="match status" value="1"/>
</dbReference>
<dbReference type="SUPFAM" id="SSF52540">
    <property type="entry name" value="P-loop containing nucleoside triphosphate hydrolases"/>
    <property type="match status" value="1"/>
</dbReference>
<keyword evidence="9" id="KW-1185">Reference proteome</keyword>
<dbReference type="GO" id="GO:0005886">
    <property type="term" value="C:plasma membrane"/>
    <property type="evidence" value="ECO:0007669"/>
    <property type="project" value="UniProtKB-SubCell"/>
</dbReference>
<protein>
    <submittedName>
        <fullName evidence="8">Type IV secretion system DNA-binding domain-containing protein</fullName>
    </submittedName>
</protein>
<reference evidence="8 9" key="1">
    <citation type="submission" date="2020-04" db="EMBL/GenBank/DDBJ databases">
        <title>Novosphingobium sp. TW-4 isolated from soil.</title>
        <authorList>
            <person name="Dahal R.H."/>
            <person name="Chaudhary D.K."/>
        </authorList>
    </citation>
    <scope>NUCLEOTIDE SEQUENCE [LARGE SCALE GENOMIC DNA]</scope>
    <source>
        <strain evidence="8 9">TW-4</strain>
    </source>
</reference>
<comment type="caution">
    <text evidence="8">The sequence shown here is derived from an EMBL/GenBank/DDBJ whole genome shotgun (WGS) entry which is preliminary data.</text>
</comment>
<evidence type="ECO:0000256" key="2">
    <source>
        <dbReference type="ARBA" id="ARBA00022475"/>
    </source>
</evidence>
<dbReference type="CDD" id="cd01127">
    <property type="entry name" value="TrwB_TraG_TraD_VirD4"/>
    <property type="match status" value="1"/>
</dbReference>
<evidence type="ECO:0000313" key="8">
    <source>
        <dbReference type="EMBL" id="NML96135.1"/>
    </source>
</evidence>
<feature type="domain" description="Type IV secretion system coupling protein TraD DNA-binding" evidence="7">
    <location>
        <begin position="171"/>
        <end position="561"/>
    </location>
</feature>
<dbReference type="AlphaFoldDB" id="A0A7Y0BT55"/>
<evidence type="ECO:0000256" key="1">
    <source>
        <dbReference type="ARBA" id="ARBA00004651"/>
    </source>
</evidence>
<keyword evidence="8" id="KW-0238">DNA-binding</keyword>
<keyword evidence="5 6" id="KW-0472">Membrane</keyword>
<dbReference type="InterPro" id="IPR051539">
    <property type="entry name" value="T4SS-coupling_protein"/>
</dbReference>
<gene>
    <name evidence="8" type="ORF">HHL27_20945</name>
</gene>
<dbReference type="Pfam" id="PF10412">
    <property type="entry name" value="TrwB_AAD_bind"/>
    <property type="match status" value="1"/>
</dbReference>
<dbReference type="EMBL" id="JABBGM010000018">
    <property type="protein sequence ID" value="NML96135.1"/>
    <property type="molecule type" value="Genomic_DNA"/>
</dbReference>
<dbReference type="PANTHER" id="PTHR37937">
    <property type="entry name" value="CONJUGATIVE TRANSFER: DNA TRANSPORT"/>
    <property type="match status" value="1"/>
</dbReference>
<comment type="subcellular location">
    <subcellularLocation>
        <location evidence="1">Cell membrane</location>
        <topology evidence="1">Multi-pass membrane protein</topology>
    </subcellularLocation>
</comment>
<accession>A0A7Y0BT55</accession>
<organism evidence="8 9">
    <name type="scientific">Novosphingobium olei</name>
    <dbReference type="NCBI Taxonomy" id="2728851"/>
    <lineage>
        <taxon>Bacteria</taxon>
        <taxon>Pseudomonadati</taxon>
        <taxon>Pseudomonadota</taxon>
        <taxon>Alphaproteobacteria</taxon>
        <taxon>Sphingomonadales</taxon>
        <taxon>Sphingomonadaceae</taxon>
        <taxon>Novosphingobium</taxon>
    </lineage>
</organism>
<keyword evidence="2" id="KW-1003">Cell membrane</keyword>
<evidence type="ECO:0000256" key="6">
    <source>
        <dbReference type="SAM" id="Phobius"/>
    </source>
</evidence>
<keyword evidence="3 6" id="KW-0812">Transmembrane</keyword>
<feature type="transmembrane region" description="Helical" evidence="6">
    <location>
        <begin position="112"/>
        <end position="130"/>
    </location>
</feature>
<keyword evidence="4 6" id="KW-1133">Transmembrane helix</keyword>
<dbReference type="GO" id="GO:0003677">
    <property type="term" value="F:DNA binding"/>
    <property type="evidence" value="ECO:0007669"/>
    <property type="project" value="UniProtKB-KW"/>
</dbReference>
<dbReference type="Gene3D" id="3.40.50.300">
    <property type="entry name" value="P-loop containing nucleotide triphosphate hydrolases"/>
    <property type="match status" value="2"/>
</dbReference>